<organism evidence="2 3">
    <name type="scientific">Onchocerca flexuosa</name>
    <dbReference type="NCBI Taxonomy" id="387005"/>
    <lineage>
        <taxon>Eukaryota</taxon>
        <taxon>Metazoa</taxon>
        <taxon>Ecdysozoa</taxon>
        <taxon>Nematoda</taxon>
        <taxon>Chromadorea</taxon>
        <taxon>Rhabditida</taxon>
        <taxon>Spirurina</taxon>
        <taxon>Spiruromorpha</taxon>
        <taxon>Filarioidea</taxon>
        <taxon>Onchocercidae</taxon>
        <taxon>Onchocerca</taxon>
    </lineage>
</organism>
<sequence>MITFRLGYRITICSTQCQDSAEKKKGVICNNDRKNEEKQVIHDDNHIDLNKKEQIFNDNNLNRVQHILPNLTDDGQWLFITWAEWSYKQWSEWSTLHRVEFNELDGTKRRNRCGIQETDPEIKTTTEKSQEKSERIKMFVQKLNRIREGFRDCDDDGDHTNEIKKSNVAQEEQKFREHSEELGYDFSKKELAIKSAEKQNFSELDAEENLKSESNSNKTNETEEKMDLFINPVTQLGEIENQTKDNFEKMKEETLSDDGNNLETQKSHATINCNISITKEVRTGYDDISGIAKTNENKEKDISTTKQRDDIDLMNPPQPHLNEKQALAEKKEQKDEAEEQMKSSASKQCFYHF</sequence>
<feature type="region of interest" description="Disordered" evidence="1">
    <location>
        <begin position="295"/>
        <end position="353"/>
    </location>
</feature>
<dbReference type="Proteomes" id="UP000267606">
    <property type="component" value="Unassembled WGS sequence"/>
</dbReference>
<reference evidence="2 3" key="1">
    <citation type="submission" date="2018-11" db="EMBL/GenBank/DDBJ databases">
        <authorList>
            <consortium name="Pathogen Informatics"/>
        </authorList>
    </citation>
    <scope>NUCLEOTIDE SEQUENCE [LARGE SCALE GENOMIC DNA]</scope>
</reference>
<evidence type="ECO:0000313" key="3">
    <source>
        <dbReference type="Proteomes" id="UP000267606"/>
    </source>
</evidence>
<gene>
    <name evidence="2" type="ORF">OFLC_LOCUS5058</name>
</gene>
<feature type="compositionally biased region" description="Basic and acidic residues" evidence="1">
    <location>
        <begin position="295"/>
        <end position="311"/>
    </location>
</feature>
<protein>
    <submittedName>
        <fullName evidence="2">Uncharacterized protein</fullName>
    </submittedName>
</protein>
<evidence type="ECO:0000256" key="1">
    <source>
        <dbReference type="SAM" id="MobiDB-lite"/>
    </source>
</evidence>
<proteinExistence type="predicted"/>
<feature type="compositionally biased region" description="Basic and acidic residues" evidence="1">
    <location>
        <begin position="321"/>
        <end position="334"/>
    </location>
</feature>
<evidence type="ECO:0000313" key="2">
    <source>
        <dbReference type="EMBL" id="VDO41919.1"/>
    </source>
</evidence>
<accession>A0A3P7VF75</accession>
<name>A0A3P7VF75_9BILA</name>
<dbReference type="EMBL" id="UZAJ01004156">
    <property type="protein sequence ID" value="VDO41919.1"/>
    <property type="molecule type" value="Genomic_DNA"/>
</dbReference>
<keyword evidence="3" id="KW-1185">Reference proteome</keyword>
<dbReference type="AlphaFoldDB" id="A0A3P7VF75"/>